<proteinExistence type="predicted"/>
<dbReference type="PANTHER" id="PTHR30055:SF151">
    <property type="entry name" value="TRANSCRIPTIONAL REGULATORY PROTEIN"/>
    <property type="match status" value="1"/>
</dbReference>
<dbReference type="Pfam" id="PF00440">
    <property type="entry name" value="TetR_N"/>
    <property type="match status" value="1"/>
</dbReference>
<dbReference type="InterPro" id="IPR009057">
    <property type="entry name" value="Homeodomain-like_sf"/>
</dbReference>
<name>A0ABR9KRN9_9ACTN</name>
<comment type="caution">
    <text evidence="7">The sequence shown here is derived from an EMBL/GenBank/DDBJ whole genome shotgun (WGS) entry which is preliminary data.</text>
</comment>
<evidence type="ECO:0000256" key="3">
    <source>
        <dbReference type="ARBA" id="ARBA00023125"/>
    </source>
</evidence>
<dbReference type="Gene3D" id="1.10.10.60">
    <property type="entry name" value="Homeodomain-like"/>
    <property type="match status" value="1"/>
</dbReference>
<dbReference type="InterPro" id="IPR003012">
    <property type="entry name" value="Tet_transcr_reg_TetR"/>
</dbReference>
<dbReference type="SUPFAM" id="SSF48498">
    <property type="entry name" value="Tetracyclin repressor-like, C-terminal domain"/>
    <property type="match status" value="1"/>
</dbReference>
<evidence type="ECO:0000256" key="1">
    <source>
        <dbReference type="ARBA" id="ARBA00022491"/>
    </source>
</evidence>
<feature type="domain" description="HTH tetR-type" evidence="6">
    <location>
        <begin position="23"/>
        <end position="83"/>
    </location>
</feature>
<dbReference type="EMBL" id="JADBEF010000001">
    <property type="protein sequence ID" value="MBE1564695.1"/>
    <property type="molecule type" value="Genomic_DNA"/>
</dbReference>
<dbReference type="Gene3D" id="1.10.357.10">
    <property type="entry name" value="Tetracycline Repressor, domain 2"/>
    <property type="match status" value="1"/>
</dbReference>
<dbReference type="InterPro" id="IPR001647">
    <property type="entry name" value="HTH_TetR"/>
</dbReference>
<dbReference type="SUPFAM" id="SSF46689">
    <property type="entry name" value="Homeodomain-like"/>
    <property type="match status" value="1"/>
</dbReference>
<organism evidence="7 8">
    <name type="scientific">Nonomuraea africana</name>
    <dbReference type="NCBI Taxonomy" id="46171"/>
    <lineage>
        <taxon>Bacteria</taxon>
        <taxon>Bacillati</taxon>
        <taxon>Actinomycetota</taxon>
        <taxon>Actinomycetes</taxon>
        <taxon>Streptosporangiales</taxon>
        <taxon>Streptosporangiaceae</taxon>
        <taxon>Nonomuraea</taxon>
    </lineage>
</organism>
<keyword evidence="8" id="KW-1185">Reference proteome</keyword>
<dbReference type="InterPro" id="IPR023772">
    <property type="entry name" value="DNA-bd_HTH_TetR-type_CS"/>
</dbReference>
<reference evidence="7 8" key="1">
    <citation type="submission" date="2020-10" db="EMBL/GenBank/DDBJ databases">
        <title>Sequencing the genomes of 1000 actinobacteria strains.</title>
        <authorList>
            <person name="Klenk H.-P."/>
        </authorList>
    </citation>
    <scope>NUCLEOTIDE SEQUENCE [LARGE SCALE GENOMIC DNA]</scope>
    <source>
        <strain evidence="7 8">DSM 43748</strain>
    </source>
</reference>
<keyword evidence="2" id="KW-0805">Transcription regulation</keyword>
<evidence type="ECO:0000256" key="2">
    <source>
        <dbReference type="ARBA" id="ARBA00023015"/>
    </source>
</evidence>
<keyword evidence="4" id="KW-0804">Transcription</keyword>
<evidence type="ECO:0000256" key="5">
    <source>
        <dbReference type="PROSITE-ProRule" id="PRU00335"/>
    </source>
</evidence>
<keyword evidence="3 5" id="KW-0238">DNA-binding</keyword>
<dbReference type="PROSITE" id="PS01081">
    <property type="entry name" value="HTH_TETR_1"/>
    <property type="match status" value="1"/>
</dbReference>
<protein>
    <submittedName>
        <fullName evidence="7">AcrR family transcriptional regulator</fullName>
    </submittedName>
</protein>
<gene>
    <name evidence="7" type="ORF">H4W81_007474</name>
</gene>
<dbReference type="PANTHER" id="PTHR30055">
    <property type="entry name" value="HTH-TYPE TRANSCRIPTIONAL REGULATOR RUTR"/>
    <property type="match status" value="1"/>
</dbReference>
<dbReference type="RefSeq" id="WP_192779025.1">
    <property type="nucleotide sequence ID" value="NZ_BAAASY010000009.1"/>
</dbReference>
<dbReference type="Pfam" id="PF02909">
    <property type="entry name" value="TetR_C_1"/>
    <property type="match status" value="1"/>
</dbReference>
<evidence type="ECO:0000256" key="4">
    <source>
        <dbReference type="ARBA" id="ARBA00023163"/>
    </source>
</evidence>
<dbReference type="InterPro" id="IPR004111">
    <property type="entry name" value="Repressor_TetR_C"/>
</dbReference>
<dbReference type="InterPro" id="IPR036271">
    <property type="entry name" value="Tet_transcr_reg_TetR-rel_C_sf"/>
</dbReference>
<evidence type="ECO:0000313" key="8">
    <source>
        <dbReference type="Proteomes" id="UP000661607"/>
    </source>
</evidence>
<keyword evidence="1" id="KW-0678">Repressor</keyword>
<accession>A0ABR9KRN9</accession>
<dbReference type="PRINTS" id="PR00400">
    <property type="entry name" value="TETREPRESSOR"/>
</dbReference>
<dbReference type="InterPro" id="IPR050109">
    <property type="entry name" value="HTH-type_TetR-like_transc_reg"/>
</dbReference>
<dbReference type="Proteomes" id="UP000661607">
    <property type="component" value="Unassembled WGS sequence"/>
</dbReference>
<dbReference type="PROSITE" id="PS50977">
    <property type="entry name" value="HTH_TETR_2"/>
    <property type="match status" value="1"/>
</dbReference>
<evidence type="ECO:0000313" key="7">
    <source>
        <dbReference type="EMBL" id="MBE1564695.1"/>
    </source>
</evidence>
<sequence>MPADKQPIPSVWMRPQRQQPQPALSRAQIVSEAIQLLDAEGIEALSMRRLGTRLGAAATSLYRHVANKDELIELVVDEVYGEVRVPPADDPAGWRQAVGDCARSMRSTILRHPWLTAVLGQVGLVYLGPNMMRTSDRLLAIVRSAGFGAGEADQAISAVVAYVIGMSTSEAAFLSLLSRSGYSEQEWVEKLWPAAEAAVQEHPQLREEYAAQRGKDQQQAREENFVYGLERILDGLESRLRAVGGPD</sequence>
<feature type="DNA-binding region" description="H-T-H motif" evidence="5">
    <location>
        <begin position="46"/>
        <end position="65"/>
    </location>
</feature>
<evidence type="ECO:0000259" key="6">
    <source>
        <dbReference type="PROSITE" id="PS50977"/>
    </source>
</evidence>